<gene>
    <name evidence="2" type="ORF">JK629_08555</name>
</gene>
<dbReference type="InterPro" id="IPR043781">
    <property type="entry name" value="DUF5723"/>
</dbReference>
<proteinExistence type="predicted"/>
<name>A0ABX7DMZ1_9FLAO</name>
<dbReference type="Pfam" id="PF18990">
    <property type="entry name" value="DUF5723"/>
    <property type="match status" value="1"/>
</dbReference>
<keyword evidence="3" id="KW-1185">Reference proteome</keyword>
<evidence type="ECO:0000313" key="3">
    <source>
        <dbReference type="Proteomes" id="UP000629420"/>
    </source>
</evidence>
<dbReference type="RefSeq" id="WP_202335237.1">
    <property type="nucleotide sequence ID" value="NZ_CP068439.1"/>
</dbReference>
<organism evidence="2 3">
    <name type="scientific">Aequorivita iocasae</name>
    <dbReference type="NCBI Taxonomy" id="2803865"/>
    <lineage>
        <taxon>Bacteria</taxon>
        <taxon>Pseudomonadati</taxon>
        <taxon>Bacteroidota</taxon>
        <taxon>Flavobacteriia</taxon>
        <taxon>Flavobacteriales</taxon>
        <taxon>Flavobacteriaceae</taxon>
        <taxon>Aequorivita</taxon>
    </lineage>
</organism>
<feature type="domain" description="DUF5723" evidence="1">
    <location>
        <begin position="38"/>
        <end position="444"/>
    </location>
</feature>
<dbReference type="Proteomes" id="UP000629420">
    <property type="component" value="Chromosome"/>
</dbReference>
<protein>
    <recommendedName>
        <fullName evidence="1">DUF5723 domain-containing protein</fullName>
    </recommendedName>
</protein>
<reference evidence="2 3" key="1">
    <citation type="submission" date="2021-01" db="EMBL/GenBank/DDBJ databases">
        <title>Aequorivita sp. strain KX20305, a bacterium isolated from the sediment collected at a cold seep field in South China Sea.</title>
        <authorList>
            <person name="Zhang H."/>
            <person name="Li C."/>
        </authorList>
    </citation>
    <scope>NUCLEOTIDE SEQUENCE [LARGE SCALE GENOMIC DNA]</scope>
    <source>
        <strain evidence="2 3">KX20305</strain>
    </source>
</reference>
<evidence type="ECO:0000259" key="1">
    <source>
        <dbReference type="Pfam" id="PF18990"/>
    </source>
</evidence>
<accession>A0ABX7DMZ1</accession>
<dbReference type="EMBL" id="CP068439">
    <property type="protein sequence ID" value="QQX75403.1"/>
    <property type="molecule type" value="Genomic_DNA"/>
</dbReference>
<evidence type="ECO:0000313" key="2">
    <source>
        <dbReference type="EMBL" id="QQX75403.1"/>
    </source>
</evidence>
<sequence length="471" mass="52652">MRYLFTFILSLLGFFAISQNKQILYGFDDVPQSLMLNPGSKVTQQKHFGIPFLSQIHFNGGSSGVSVYDIFKDGNDNINDRITQKLFEMKNTDFFTATQQLELLNFGWRAKNEIYFSGGIYQEFDFISYFPKDLAILAWEGNRDYLDYQFDLGEISTTGDFLTVYHFGLNKQITNKLTVGARLKVYSSMFSYRSVNNSGTFTTRLGDESSENIYEHTVENADVSVETSGYASLRDLDGASQVTNEILGRAFFGGNIGVGVDLGFNYDINDAWTLTGSAQDVGAIFHSKDVESYRAHGTYTLDGINLIFPPLSEGDSTFPYYDDLEDEIEREIPIDTLTNSYTQFRPVKINAGISYGFGRFSVSGECDCLNKGGGTLHKQNVGLQFYSIFRPKGPQMAGTLFYHRRITNYLSAKATYTVDSYSFSNVGLGVSAAIGNVNFYLAADNLIRYGNLAKAKSVSLQLGFNIIIDEE</sequence>